<dbReference type="AlphaFoldDB" id="A0A8D2AQI2"/>
<organism evidence="12 13">
    <name type="scientific">Sciurus vulgaris</name>
    <name type="common">Eurasian red squirrel</name>
    <dbReference type="NCBI Taxonomy" id="55149"/>
    <lineage>
        <taxon>Eukaryota</taxon>
        <taxon>Metazoa</taxon>
        <taxon>Chordata</taxon>
        <taxon>Craniata</taxon>
        <taxon>Vertebrata</taxon>
        <taxon>Euteleostomi</taxon>
        <taxon>Mammalia</taxon>
        <taxon>Eutheria</taxon>
        <taxon>Euarchontoglires</taxon>
        <taxon>Glires</taxon>
        <taxon>Rodentia</taxon>
        <taxon>Sciuromorpha</taxon>
        <taxon>Sciuridae</taxon>
        <taxon>Sciurinae</taxon>
        <taxon>Sciurini</taxon>
        <taxon>Sciurus</taxon>
    </lineage>
</organism>
<keyword evidence="3 10" id="KW-0732">Signal</keyword>
<evidence type="ECO:0000256" key="3">
    <source>
        <dbReference type="ARBA" id="ARBA00022729"/>
    </source>
</evidence>
<keyword evidence="2" id="KW-1003">Cell membrane</keyword>
<comment type="subunit">
    <text evidence="8">Alpha-beta TR is a heterodimer composed of an alpha and beta chain; disulfide-linked. The alpha-beta TR is associated with the transmembrane signaling CD3 coreceptor proteins to form the TR-CD3 (TcR or TCR). The assembly of alpha-beta TR heterodimers with CD3 occurs in the endoplasmic reticulum where a single alpha-beta TR heterodimer associates with one CD3D-CD3E heterodimer, one CD3G-CD3E heterodimer and one CD247 homodimer forming a stable octameric structure. CD3D-CD3E and CD3G-CD3E heterodimers preferentially associate with TR alpha and TR beta chains, respectively. The association of the CD247 homodimer is the last step of TcR assembly in the endoplasmic reticulum and is required for transport to the cell surface.</text>
</comment>
<reference evidence="12" key="2">
    <citation type="submission" date="2025-09" db="UniProtKB">
        <authorList>
            <consortium name="Ensembl"/>
        </authorList>
    </citation>
    <scope>IDENTIFICATION</scope>
</reference>
<dbReference type="Ensembl" id="ENSSVLT00005005392.1">
    <property type="protein sequence ID" value="ENSSVLP00005004895.1"/>
    <property type="gene ID" value="ENSSVLG00005003910.1"/>
</dbReference>
<dbReference type="GeneTree" id="ENSGT00940000160183"/>
<dbReference type="PANTHER" id="PTHR19339:SF0">
    <property type="entry name" value="T CELL RECEPTOR ALPHA VARIABLE 41"/>
    <property type="match status" value="1"/>
</dbReference>
<evidence type="ECO:0000256" key="9">
    <source>
        <dbReference type="ARBA" id="ARBA00043266"/>
    </source>
</evidence>
<keyword evidence="6" id="KW-1015">Disulfide bond</keyword>
<comment type="subcellular location">
    <subcellularLocation>
        <location evidence="1">Cell membrane</location>
    </subcellularLocation>
</comment>
<evidence type="ECO:0000256" key="1">
    <source>
        <dbReference type="ARBA" id="ARBA00004236"/>
    </source>
</evidence>
<evidence type="ECO:0000256" key="6">
    <source>
        <dbReference type="ARBA" id="ARBA00023157"/>
    </source>
</evidence>
<dbReference type="Proteomes" id="UP000694564">
    <property type="component" value="Chromosome 2"/>
</dbReference>
<evidence type="ECO:0000256" key="10">
    <source>
        <dbReference type="SAM" id="SignalP"/>
    </source>
</evidence>
<reference evidence="12" key="1">
    <citation type="submission" date="2025-08" db="UniProtKB">
        <authorList>
            <consortium name="Ensembl"/>
        </authorList>
    </citation>
    <scope>IDENTIFICATION</scope>
</reference>
<keyword evidence="9" id="KW-1279">T cell receptor</keyword>
<dbReference type="GO" id="GO:0002250">
    <property type="term" value="P:adaptive immune response"/>
    <property type="evidence" value="ECO:0007669"/>
    <property type="project" value="UniProtKB-KW"/>
</dbReference>
<dbReference type="Pfam" id="PF07686">
    <property type="entry name" value="V-set"/>
    <property type="match status" value="1"/>
</dbReference>
<evidence type="ECO:0000259" key="11">
    <source>
        <dbReference type="PROSITE" id="PS50835"/>
    </source>
</evidence>
<dbReference type="InterPro" id="IPR036179">
    <property type="entry name" value="Ig-like_dom_sf"/>
</dbReference>
<dbReference type="PANTHER" id="PTHR19339">
    <property type="entry name" value="T CELL RECEPTOR ALPHA VARIABLE 39"/>
    <property type="match status" value="1"/>
</dbReference>
<feature type="domain" description="Ig-like" evidence="11">
    <location>
        <begin position="36"/>
        <end position="121"/>
    </location>
</feature>
<dbReference type="InterPro" id="IPR007110">
    <property type="entry name" value="Ig-like_dom"/>
</dbReference>
<keyword evidence="7" id="KW-0325">Glycoprotein</keyword>
<dbReference type="Gene3D" id="2.60.40.10">
    <property type="entry name" value="Immunoglobulins"/>
    <property type="match status" value="1"/>
</dbReference>
<accession>A0A8D2AQI2</accession>
<evidence type="ECO:0000256" key="4">
    <source>
        <dbReference type="ARBA" id="ARBA00023130"/>
    </source>
</evidence>
<evidence type="ECO:0000313" key="12">
    <source>
        <dbReference type="Ensembl" id="ENSSVLP00005004895.1"/>
    </source>
</evidence>
<keyword evidence="4" id="KW-1064">Adaptive immunity</keyword>
<evidence type="ECO:0000256" key="2">
    <source>
        <dbReference type="ARBA" id="ARBA00022475"/>
    </source>
</evidence>
<feature type="signal peptide" evidence="10">
    <location>
        <begin position="1"/>
        <end position="21"/>
    </location>
</feature>
<dbReference type="InterPro" id="IPR051896">
    <property type="entry name" value="TCR_alpha_variable"/>
</dbReference>
<evidence type="ECO:0000256" key="8">
    <source>
        <dbReference type="ARBA" id="ARBA00038651"/>
    </source>
</evidence>
<keyword evidence="9" id="KW-0391">Immunity</keyword>
<dbReference type="SMART" id="SM00406">
    <property type="entry name" value="IGv"/>
    <property type="match status" value="1"/>
</dbReference>
<evidence type="ECO:0000313" key="13">
    <source>
        <dbReference type="Proteomes" id="UP000694564"/>
    </source>
</evidence>
<proteinExistence type="predicted"/>
<name>A0A8D2AQI2_SCIVU</name>
<evidence type="ECO:0000256" key="5">
    <source>
        <dbReference type="ARBA" id="ARBA00023136"/>
    </source>
</evidence>
<sequence length="148" mass="16209">MEKMQGSVLIIFWLHLGWVKGGNQVEQSLHSLRPLEGDITSMSCTHSVSGFTNLQWYRQDSGTGLKHLFSMYSAGEVKQKGRLRATLLKDGSSLNITTLEDSGTYLCAAEAQCSQGTCSLSPNCSCTCSHSLCLREDLHSSVCTLWVS</sequence>
<keyword evidence="13" id="KW-1185">Reference proteome</keyword>
<dbReference type="PROSITE" id="PS50835">
    <property type="entry name" value="IG_LIKE"/>
    <property type="match status" value="1"/>
</dbReference>
<dbReference type="InterPro" id="IPR013106">
    <property type="entry name" value="Ig_V-set"/>
</dbReference>
<dbReference type="OrthoDB" id="9805246at2759"/>
<keyword evidence="5" id="KW-0472">Membrane</keyword>
<feature type="chain" id="PRO_5034648786" description="Ig-like domain-containing protein" evidence="10">
    <location>
        <begin position="22"/>
        <end position="148"/>
    </location>
</feature>
<evidence type="ECO:0000256" key="7">
    <source>
        <dbReference type="ARBA" id="ARBA00023180"/>
    </source>
</evidence>
<dbReference type="SUPFAM" id="SSF48726">
    <property type="entry name" value="Immunoglobulin"/>
    <property type="match status" value="1"/>
</dbReference>
<protein>
    <recommendedName>
        <fullName evidence="11">Ig-like domain-containing protein</fullName>
    </recommendedName>
</protein>
<dbReference type="GO" id="GO:0042101">
    <property type="term" value="C:T cell receptor complex"/>
    <property type="evidence" value="ECO:0007669"/>
    <property type="project" value="UniProtKB-KW"/>
</dbReference>
<dbReference type="InterPro" id="IPR013783">
    <property type="entry name" value="Ig-like_fold"/>
</dbReference>